<dbReference type="SUPFAM" id="SSF56801">
    <property type="entry name" value="Acetyl-CoA synthetase-like"/>
    <property type="match status" value="1"/>
</dbReference>
<dbReference type="PANTHER" id="PTHR45527">
    <property type="entry name" value="NONRIBOSOMAL PEPTIDE SYNTHETASE"/>
    <property type="match status" value="1"/>
</dbReference>
<dbReference type="STRING" id="145854.GA0074692_2087"/>
<evidence type="ECO:0000259" key="3">
    <source>
        <dbReference type="PROSITE" id="PS50075"/>
    </source>
</evidence>
<dbReference type="InterPro" id="IPR006162">
    <property type="entry name" value="Ppantetheine_attach_site"/>
</dbReference>
<dbReference type="InterPro" id="IPR000873">
    <property type="entry name" value="AMP-dep_synth/lig_dom"/>
</dbReference>
<dbReference type="GO" id="GO:0043041">
    <property type="term" value="P:amino acid activation for nonribosomal peptide biosynthetic process"/>
    <property type="evidence" value="ECO:0007669"/>
    <property type="project" value="TreeGrafter"/>
</dbReference>
<dbReference type="SMART" id="SM00823">
    <property type="entry name" value="PKS_PP"/>
    <property type="match status" value="1"/>
</dbReference>
<sequence length="610" mass="63468">MVGDDVGLSIAYGGPLPPAPAEGAGVGDWLRHWTSRGTGVAVEDGLRRLTYAELDALADRTADALRDRVRPGDVVGVRLERSVELVATALAVVRLGAVYLPLGPNFGAQRLDLVRRTVRVACVVAAADAGGTDPDRIPLPAAPGPDARATVAAFTPVPSEAAPVPADTGYVVLTSGTSGTPRAIAVGQDALAALVRWYHHHAGLGPGEKHSLLINPAFDPHVMELFATLCSGATLAVTPGEACWDPYLLTSWWARAEVTVSNLPTPIADLVLARPWPADLRLRHLGIGGERLRRWPGPDVTATVHNMYGPAEATVTSVVCRLSGRADQADPPPIGAPVAGAVVCVTNAAGRTVARGEPGELRIGGSGLSLACFGDRGGAPFVAPPPELADLDRVYPTGDRVRMGSDGVLEFLGRVDDQVKVSGVRVEPAEVEVALERDPGVARAAVVATSSPAGLRLTAFVQPRPGCRIDADEVLSGVRGWLPEQAVPAVLRVVDPMPVTANGKTDRAALADLVSTPAGSPQDTEGLTEQQRLVLAVCRDLLDRPETTLDDHFAEIGGNSLMAARLLAALENATGTRLRASALLRQPDLAGIAALLDGVPVAASRPTRDG</sequence>
<dbReference type="CDD" id="cd05930">
    <property type="entry name" value="A_NRPS"/>
    <property type="match status" value="1"/>
</dbReference>
<keyword evidence="5" id="KW-1185">Reference proteome</keyword>
<dbReference type="GO" id="GO:0031177">
    <property type="term" value="F:phosphopantetheine binding"/>
    <property type="evidence" value="ECO:0007669"/>
    <property type="project" value="InterPro"/>
</dbReference>
<dbReference type="InterPro" id="IPR045851">
    <property type="entry name" value="AMP-bd_C_sf"/>
</dbReference>
<dbReference type="InterPro" id="IPR025110">
    <property type="entry name" value="AMP-bd_C"/>
</dbReference>
<dbReference type="InterPro" id="IPR009081">
    <property type="entry name" value="PP-bd_ACP"/>
</dbReference>
<dbReference type="Pfam" id="PF13193">
    <property type="entry name" value="AMP-binding_C"/>
    <property type="match status" value="1"/>
</dbReference>
<reference evidence="5" key="1">
    <citation type="submission" date="2016-06" db="EMBL/GenBank/DDBJ databases">
        <authorList>
            <person name="Varghese N."/>
            <person name="Submissions Spin"/>
        </authorList>
    </citation>
    <scope>NUCLEOTIDE SEQUENCE [LARGE SCALE GENOMIC DNA]</scope>
    <source>
        <strain evidence="5">DSM 43817</strain>
    </source>
</reference>
<dbReference type="InterPro" id="IPR020806">
    <property type="entry name" value="PKS_PP-bd"/>
</dbReference>
<dbReference type="PROSITE" id="PS00012">
    <property type="entry name" value="PHOSPHOPANTETHEINE"/>
    <property type="match status" value="1"/>
</dbReference>
<evidence type="ECO:0000313" key="4">
    <source>
        <dbReference type="EMBL" id="SCL26113.1"/>
    </source>
</evidence>
<dbReference type="SUPFAM" id="SSF47336">
    <property type="entry name" value="ACP-like"/>
    <property type="match status" value="1"/>
</dbReference>
<dbReference type="PROSITE" id="PS51300">
    <property type="entry name" value="NIRD"/>
    <property type="match status" value="1"/>
</dbReference>
<evidence type="ECO:0000256" key="1">
    <source>
        <dbReference type="ARBA" id="ARBA00022450"/>
    </source>
</evidence>
<organism evidence="4 5">
    <name type="scientific">Micromonospora pallida</name>
    <dbReference type="NCBI Taxonomy" id="145854"/>
    <lineage>
        <taxon>Bacteria</taxon>
        <taxon>Bacillati</taxon>
        <taxon>Actinomycetota</taxon>
        <taxon>Actinomycetes</taxon>
        <taxon>Micromonosporales</taxon>
        <taxon>Micromonosporaceae</taxon>
        <taxon>Micromonospora</taxon>
    </lineage>
</organism>
<keyword evidence="2" id="KW-0597">Phosphoprotein</keyword>
<name>A0A1C6S9I0_9ACTN</name>
<dbReference type="Pfam" id="PF00501">
    <property type="entry name" value="AMP-binding"/>
    <property type="match status" value="1"/>
</dbReference>
<evidence type="ECO:0000256" key="2">
    <source>
        <dbReference type="ARBA" id="ARBA00022553"/>
    </source>
</evidence>
<feature type="domain" description="Carrier" evidence="3">
    <location>
        <begin position="525"/>
        <end position="600"/>
    </location>
</feature>
<protein>
    <submittedName>
        <fullName evidence="4">Amino acid adenylation domain-containing protein</fullName>
    </submittedName>
</protein>
<dbReference type="Gene3D" id="3.40.50.12780">
    <property type="entry name" value="N-terminal domain of ligase-like"/>
    <property type="match status" value="1"/>
</dbReference>
<dbReference type="Gene3D" id="3.30.300.30">
    <property type="match status" value="1"/>
</dbReference>
<evidence type="ECO:0000313" key="5">
    <source>
        <dbReference type="Proteomes" id="UP000198959"/>
    </source>
</evidence>
<dbReference type="InterPro" id="IPR020845">
    <property type="entry name" value="AMP-binding_CS"/>
</dbReference>
<dbReference type="AlphaFoldDB" id="A0A1C6S9I0"/>
<gene>
    <name evidence="4" type="ORF">GA0074692_2087</name>
</gene>
<dbReference type="Proteomes" id="UP000198959">
    <property type="component" value="Unassembled WGS sequence"/>
</dbReference>
<dbReference type="Pfam" id="PF00550">
    <property type="entry name" value="PP-binding"/>
    <property type="match status" value="1"/>
</dbReference>
<dbReference type="GO" id="GO:0005737">
    <property type="term" value="C:cytoplasm"/>
    <property type="evidence" value="ECO:0007669"/>
    <property type="project" value="TreeGrafter"/>
</dbReference>
<dbReference type="PROSITE" id="PS50075">
    <property type="entry name" value="CARRIER"/>
    <property type="match status" value="1"/>
</dbReference>
<dbReference type="Gene3D" id="1.10.1200.10">
    <property type="entry name" value="ACP-like"/>
    <property type="match status" value="1"/>
</dbReference>
<dbReference type="InterPro" id="IPR036736">
    <property type="entry name" value="ACP-like_sf"/>
</dbReference>
<dbReference type="PANTHER" id="PTHR45527:SF1">
    <property type="entry name" value="FATTY ACID SYNTHASE"/>
    <property type="match status" value="1"/>
</dbReference>
<dbReference type="PROSITE" id="PS00455">
    <property type="entry name" value="AMP_BINDING"/>
    <property type="match status" value="1"/>
</dbReference>
<keyword evidence="1" id="KW-0596">Phosphopantetheine</keyword>
<accession>A0A1C6S9I0</accession>
<dbReference type="InterPro" id="IPR042099">
    <property type="entry name" value="ANL_N_sf"/>
</dbReference>
<proteinExistence type="predicted"/>
<dbReference type="GO" id="GO:0044550">
    <property type="term" value="P:secondary metabolite biosynthetic process"/>
    <property type="evidence" value="ECO:0007669"/>
    <property type="project" value="TreeGrafter"/>
</dbReference>
<dbReference type="EMBL" id="FMHW01000002">
    <property type="protein sequence ID" value="SCL26113.1"/>
    <property type="molecule type" value="Genomic_DNA"/>
</dbReference>